<accession>A0AC58JP15</accession>
<organism evidence="1 2">
    <name type="scientific">Danio rerio</name>
    <name type="common">Zebrafish</name>
    <name type="synonym">Brachydanio rerio</name>
    <dbReference type="NCBI Taxonomy" id="7955"/>
    <lineage>
        <taxon>Eukaryota</taxon>
        <taxon>Metazoa</taxon>
        <taxon>Chordata</taxon>
        <taxon>Craniata</taxon>
        <taxon>Vertebrata</taxon>
        <taxon>Euteleostomi</taxon>
        <taxon>Actinopterygii</taxon>
        <taxon>Neopterygii</taxon>
        <taxon>Teleostei</taxon>
        <taxon>Ostariophysi</taxon>
        <taxon>Cypriniformes</taxon>
        <taxon>Danionidae</taxon>
        <taxon>Danioninae</taxon>
        <taxon>Danio</taxon>
    </lineage>
</organism>
<gene>
    <name evidence="2" type="primary">LOC141385800</name>
</gene>
<evidence type="ECO:0000313" key="1">
    <source>
        <dbReference type="Proteomes" id="UP000000437"/>
    </source>
</evidence>
<protein>
    <submittedName>
        <fullName evidence="2">Uncharacterized protein</fullName>
    </submittedName>
</protein>
<sequence>MKTNEVAVFTFEAGKTNDCHKKFIPNLQSRIQNLKEVRSVDESDVVLIFCPIVSRAGTDIDAALAKINYPTASKLTVLVVLHHTFDPEKTVSDSSKSVNKENLLTVDCLFYEDTGLLQCQRNSDAYDKSVNWLIEQGHKIGVTIAQSKPFSPWSSFFNSIPMMNKQETSGDSSALSCQVKYFLSVTGDAKKHHECFINHLQQKINLKKVSVVKDSDVILHFCPEIDDYHKRTDKPVVLISLYKTKDQESVKKTDKLENRGLLLPVDYVFLEGKEPLDCQLNNYGIKMVFDLLNKTPEGRNTEETS</sequence>
<evidence type="ECO:0000313" key="2">
    <source>
        <dbReference type="RefSeq" id="XP_073808220.1"/>
    </source>
</evidence>
<dbReference type="Proteomes" id="UP000000437">
    <property type="component" value="Chromosome 5"/>
</dbReference>
<proteinExistence type="predicted"/>
<name>A0AC58JP15_DANRE</name>
<reference evidence="2" key="1">
    <citation type="submission" date="2025-08" db="UniProtKB">
        <authorList>
            <consortium name="RefSeq"/>
        </authorList>
    </citation>
    <scope>IDENTIFICATION</scope>
    <source>
        <strain evidence="2">Tuebingen</strain>
        <tissue evidence="2">Fibroblasts and whole tissue</tissue>
    </source>
</reference>
<dbReference type="RefSeq" id="XP_073808220.1">
    <property type="nucleotide sequence ID" value="XM_073952119.1"/>
</dbReference>
<keyword evidence="1" id="KW-1185">Reference proteome</keyword>